<accession>A0A1I2IM90</accession>
<dbReference type="Proteomes" id="UP000199771">
    <property type="component" value="Unassembled WGS sequence"/>
</dbReference>
<evidence type="ECO:0008006" key="3">
    <source>
        <dbReference type="Google" id="ProtNLM"/>
    </source>
</evidence>
<evidence type="ECO:0000313" key="2">
    <source>
        <dbReference type="Proteomes" id="UP000199771"/>
    </source>
</evidence>
<evidence type="ECO:0000313" key="1">
    <source>
        <dbReference type="EMBL" id="SFF43364.1"/>
    </source>
</evidence>
<keyword evidence="2" id="KW-1185">Reference proteome</keyword>
<gene>
    <name evidence="1" type="ORF">SAMN04488120_10483</name>
</gene>
<protein>
    <recommendedName>
        <fullName evidence="3">DUF2066 domain-containing protein</fullName>
    </recommendedName>
</protein>
<reference evidence="1 2" key="1">
    <citation type="submission" date="2016-10" db="EMBL/GenBank/DDBJ databases">
        <authorList>
            <person name="de Groot N.N."/>
        </authorList>
    </citation>
    <scope>NUCLEOTIDE SEQUENCE [LARGE SCALE GENOMIC DNA]</scope>
    <source>
        <strain evidence="1 2">DSM 23609</strain>
    </source>
</reference>
<dbReference type="InterPro" id="IPR018642">
    <property type="entry name" value="DUF2066"/>
</dbReference>
<name>A0A1I2IM90_9GAMM</name>
<dbReference type="OrthoDB" id="7063140at2"/>
<dbReference type="AlphaFoldDB" id="A0A1I2IM90"/>
<dbReference type="STRING" id="1076937.SAMN04488120_10483"/>
<proteinExistence type="predicted"/>
<dbReference type="RefSeq" id="WP_091532637.1">
    <property type="nucleotide sequence ID" value="NZ_FOOC01000004.1"/>
</dbReference>
<dbReference type="EMBL" id="FOOC01000004">
    <property type="protein sequence ID" value="SFF43364.1"/>
    <property type="molecule type" value="Genomic_DNA"/>
</dbReference>
<sequence length="201" mass="21544">MRAWILLIGLVWTVLAAAQMPSAMQAYEARVPVADQSPAERDRALREALREVVARITGDAIPGEQAQSVIDQAARLVQRYGYAREPDGSLVLIAGFDGRAVEARLKALGLPVWGVYAAAIEDVQMQIAGITDAAAYARALEALRSVPAVRSVQAVRANGNRLELHLRVEGGASRLVGALSATATFVQDPLGTSELSYRLVR</sequence>
<dbReference type="Pfam" id="PF09839">
    <property type="entry name" value="DUF2066"/>
    <property type="match status" value="1"/>
</dbReference>
<organism evidence="1 2">
    <name type="scientific">Fontimonas thermophila</name>
    <dbReference type="NCBI Taxonomy" id="1076937"/>
    <lineage>
        <taxon>Bacteria</taxon>
        <taxon>Pseudomonadati</taxon>
        <taxon>Pseudomonadota</taxon>
        <taxon>Gammaproteobacteria</taxon>
        <taxon>Nevskiales</taxon>
        <taxon>Nevskiaceae</taxon>
        <taxon>Fontimonas</taxon>
    </lineage>
</organism>